<protein>
    <submittedName>
        <fullName evidence="1">Protein ESMERALDA 1</fullName>
    </submittedName>
</protein>
<evidence type="ECO:0000313" key="2">
    <source>
        <dbReference type="Proteomes" id="UP001060215"/>
    </source>
</evidence>
<name>A0ACC0FIV4_9ERIC</name>
<dbReference type="Proteomes" id="UP001060215">
    <property type="component" value="Chromosome 14"/>
</dbReference>
<organism evidence="1 2">
    <name type="scientific">Camellia lanceoleosa</name>
    <dbReference type="NCBI Taxonomy" id="1840588"/>
    <lineage>
        <taxon>Eukaryota</taxon>
        <taxon>Viridiplantae</taxon>
        <taxon>Streptophyta</taxon>
        <taxon>Embryophyta</taxon>
        <taxon>Tracheophyta</taxon>
        <taxon>Spermatophyta</taxon>
        <taxon>Magnoliopsida</taxon>
        <taxon>eudicotyledons</taxon>
        <taxon>Gunneridae</taxon>
        <taxon>Pentapetalae</taxon>
        <taxon>asterids</taxon>
        <taxon>Ericales</taxon>
        <taxon>Theaceae</taxon>
        <taxon>Camellia</taxon>
    </lineage>
</organism>
<dbReference type="EMBL" id="CM045771">
    <property type="protein sequence ID" value="KAI7988706.1"/>
    <property type="molecule type" value="Genomic_DNA"/>
</dbReference>
<sequence>MAHNRLPGSGHNSSLPQQSPLLSPNRLRHSDSRSKQGRFNFFGNQPPQTLAHRLAWSLLSVLLRRQSVVLLPSFFYGMSISLCYTDLDFLVYYYNARAT</sequence>
<proteinExistence type="predicted"/>
<keyword evidence="2" id="KW-1185">Reference proteome</keyword>
<reference evidence="1 2" key="1">
    <citation type="journal article" date="2022" name="Plant J.">
        <title>Chromosome-level genome of Camellia lanceoleosa provides a valuable resource for understanding genome evolution and self-incompatibility.</title>
        <authorList>
            <person name="Gong W."/>
            <person name="Xiao S."/>
            <person name="Wang L."/>
            <person name="Liao Z."/>
            <person name="Chang Y."/>
            <person name="Mo W."/>
            <person name="Hu G."/>
            <person name="Li W."/>
            <person name="Zhao G."/>
            <person name="Zhu H."/>
            <person name="Hu X."/>
            <person name="Ji K."/>
            <person name="Xiang X."/>
            <person name="Song Q."/>
            <person name="Yuan D."/>
            <person name="Jin S."/>
            <person name="Zhang L."/>
        </authorList>
    </citation>
    <scope>NUCLEOTIDE SEQUENCE [LARGE SCALE GENOMIC DNA]</scope>
    <source>
        <strain evidence="1">SQ_2022a</strain>
    </source>
</reference>
<comment type="caution">
    <text evidence="1">The sequence shown here is derived from an EMBL/GenBank/DDBJ whole genome shotgun (WGS) entry which is preliminary data.</text>
</comment>
<accession>A0ACC0FIV4</accession>
<evidence type="ECO:0000313" key="1">
    <source>
        <dbReference type="EMBL" id="KAI7988706.1"/>
    </source>
</evidence>
<gene>
    <name evidence="1" type="ORF">LOK49_LG13G01568</name>
</gene>